<dbReference type="GO" id="GO:0000976">
    <property type="term" value="F:transcription cis-regulatory region binding"/>
    <property type="evidence" value="ECO:0007669"/>
    <property type="project" value="TreeGrafter"/>
</dbReference>
<evidence type="ECO:0000313" key="6">
    <source>
        <dbReference type="EMBL" id="SDL53646.1"/>
    </source>
</evidence>
<proteinExistence type="inferred from homology"/>
<evidence type="ECO:0000256" key="1">
    <source>
        <dbReference type="ARBA" id="ARBA00009437"/>
    </source>
</evidence>
<dbReference type="PROSITE" id="PS50931">
    <property type="entry name" value="HTH_LYSR"/>
    <property type="match status" value="1"/>
</dbReference>
<dbReference type="InterPro" id="IPR000847">
    <property type="entry name" value="LysR_HTH_N"/>
</dbReference>
<dbReference type="Gene3D" id="1.10.10.10">
    <property type="entry name" value="Winged helix-like DNA-binding domain superfamily/Winged helix DNA-binding domain"/>
    <property type="match status" value="1"/>
</dbReference>
<evidence type="ECO:0000256" key="2">
    <source>
        <dbReference type="ARBA" id="ARBA00023015"/>
    </source>
</evidence>
<sequence>MELRQLKTFVTTAKLLSFTKAANALGYAQSTITNQIQTLEAELGTMLFERLNKQIKLTNDGEQLYIYASQILKLTAEAKDQLTSSPLARSSLTIGTAESLCTHRLPEVFQTYRTRYPNVKINLRFDTYNDYQAHLRKNTIDILLFLGVTCSETDLINHVLFEEPMAVVAAPGHPLTEKDQVTPHDISGQALILTGAGCNYRQLFESMLTQAGVKPSSILEVSSIEVIKKFICDGWGISLLPLVAVHQEIAADQLIALPWTGPAFDIKAQLIYHKDKWISPALQAFIDVTFEKLKS</sequence>
<dbReference type="InterPro" id="IPR036390">
    <property type="entry name" value="WH_DNA-bd_sf"/>
</dbReference>
<dbReference type="FunFam" id="1.10.10.10:FF:000001">
    <property type="entry name" value="LysR family transcriptional regulator"/>
    <property type="match status" value="1"/>
</dbReference>
<dbReference type="PANTHER" id="PTHR30126:SF100">
    <property type="entry name" value="LYSR-FAMILY TRANSCRIPTIONAL REGULATOR"/>
    <property type="match status" value="1"/>
</dbReference>
<dbReference type="OrthoDB" id="1684752at2"/>
<comment type="similarity">
    <text evidence="1">Belongs to the LysR transcriptional regulatory family.</text>
</comment>
<evidence type="ECO:0000259" key="5">
    <source>
        <dbReference type="PROSITE" id="PS50931"/>
    </source>
</evidence>
<protein>
    <submittedName>
        <fullName evidence="6">Transcriptional regulator, LysR family</fullName>
    </submittedName>
</protein>
<gene>
    <name evidence="6" type="ORF">SAMN04488502_101144</name>
</gene>
<dbReference type="RefSeq" id="WP_092067297.1">
    <property type="nucleotide sequence ID" value="NZ_FNHB01000001.1"/>
</dbReference>
<keyword evidence="7" id="KW-1185">Reference proteome</keyword>
<keyword evidence="2" id="KW-0805">Transcription regulation</keyword>
<dbReference type="Pfam" id="PF00126">
    <property type="entry name" value="HTH_1"/>
    <property type="match status" value="1"/>
</dbReference>
<dbReference type="CDD" id="cd05466">
    <property type="entry name" value="PBP2_LTTR_substrate"/>
    <property type="match status" value="1"/>
</dbReference>
<feature type="domain" description="HTH lysR-type" evidence="5">
    <location>
        <begin position="1"/>
        <end position="58"/>
    </location>
</feature>
<dbReference type="AlphaFoldDB" id="A0A1G9KVL3"/>
<dbReference type="Pfam" id="PF03466">
    <property type="entry name" value="LysR_substrate"/>
    <property type="match status" value="1"/>
</dbReference>
<keyword evidence="4" id="KW-0804">Transcription</keyword>
<name>A0A1G9KVL3_9FIRM</name>
<reference evidence="6 7" key="1">
    <citation type="submission" date="2016-10" db="EMBL/GenBank/DDBJ databases">
        <authorList>
            <person name="de Groot N.N."/>
        </authorList>
    </citation>
    <scope>NUCLEOTIDE SEQUENCE [LARGE SCALE GENOMIC DNA]</scope>
    <source>
        <strain evidence="6 7">DSM 1736</strain>
    </source>
</reference>
<dbReference type="Proteomes" id="UP000214880">
    <property type="component" value="Unassembled WGS sequence"/>
</dbReference>
<dbReference type="InterPro" id="IPR036388">
    <property type="entry name" value="WH-like_DNA-bd_sf"/>
</dbReference>
<organism evidence="6 7">
    <name type="scientific">Dendrosporobacter quercicolus</name>
    <dbReference type="NCBI Taxonomy" id="146817"/>
    <lineage>
        <taxon>Bacteria</taxon>
        <taxon>Bacillati</taxon>
        <taxon>Bacillota</taxon>
        <taxon>Negativicutes</taxon>
        <taxon>Selenomonadales</taxon>
        <taxon>Sporomusaceae</taxon>
        <taxon>Dendrosporobacter</taxon>
    </lineage>
</organism>
<dbReference type="SUPFAM" id="SSF53850">
    <property type="entry name" value="Periplasmic binding protein-like II"/>
    <property type="match status" value="1"/>
</dbReference>
<accession>A0A1G9KVL3</accession>
<dbReference type="PRINTS" id="PR00039">
    <property type="entry name" value="HTHLYSR"/>
</dbReference>
<dbReference type="EMBL" id="FNHB01000001">
    <property type="protein sequence ID" value="SDL53646.1"/>
    <property type="molecule type" value="Genomic_DNA"/>
</dbReference>
<dbReference type="PANTHER" id="PTHR30126">
    <property type="entry name" value="HTH-TYPE TRANSCRIPTIONAL REGULATOR"/>
    <property type="match status" value="1"/>
</dbReference>
<evidence type="ECO:0000256" key="4">
    <source>
        <dbReference type="ARBA" id="ARBA00023163"/>
    </source>
</evidence>
<evidence type="ECO:0000313" key="7">
    <source>
        <dbReference type="Proteomes" id="UP000214880"/>
    </source>
</evidence>
<evidence type="ECO:0000256" key="3">
    <source>
        <dbReference type="ARBA" id="ARBA00023125"/>
    </source>
</evidence>
<dbReference type="InterPro" id="IPR005119">
    <property type="entry name" value="LysR_subst-bd"/>
</dbReference>
<dbReference type="SUPFAM" id="SSF46785">
    <property type="entry name" value="Winged helix' DNA-binding domain"/>
    <property type="match status" value="1"/>
</dbReference>
<dbReference type="GO" id="GO:0003700">
    <property type="term" value="F:DNA-binding transcription factor activity"/>
    <property type="evidence" value="ECO:0007669"/>
    <property type="project" value="InterPro"/>
</dbReference>
<keyword evidence="3" id="KW-0238">DNA-binding</keyword>
<dbReference type="Gene3D" id="3.40.190.290">
    <property type="match status" value="1"/>
</dbReference>